<feature type="domain" description="UBC core" evidence="2">
    <location>
        <begin position="36"/>
        <end position="186"/>
    </location>
</feature>
<organism evidence="3 4">
    <name type="scientific">Aureobasidium uvarum</name>
    <dbReference type="NCBI Taxonomy" id="2773716"/>
    <lineage>
        <taxon>Eukaryota</taxon>
        <taxon>Fungi</taxon>
        <taxon>Dikarya</taxon>
        <taxon>Ascomycota</taxon>
        <taxon>Pezizomycotina</taxon>
        <taxon>Dothideomycetes</taxon>
        <taxon>Dothideomycetidae</taxon>
        <taxon>Dothideales</taxon>
        <taxon>Saccotheciaceae</taxon>
        <taxon>Aureobasidium</taxon>
    </lineage>
</organism>
<sequence>MPSIIDVNLIPALSSVSQRTTSSTPKTSGYRMASKQVTKRLLHELRSYEKDPSDALLHLGPLNDEELTHWTAVLKGVEGTAYQNGLWKLDIIIPDTYPNKPPTITFVTPICHPNVHFKTGEICLDLLKSSWSPVYSVQQTLEAVQQLLTSAEPDSPLNIDAAQLLRQGDQLGYEALVRFYTETLRWNGE</sequence>
<accession>A0A9N8PRL9</accession>
<reference evidence="3" key="1">
    <citation type="submission" date="2020-06" db="EMBL/GenBank/DDBJ databases">
        <authorList>
            <person name="Onetto C."/>
        </authorList>
    </citation>
    <scope>NUCLEOTIDE SEQUENCE</scope>
</reference>
<dbReference type="Gene3D" id="3.10.110.10">
    <property type="entry name" value="Ubiquitin Conjugating Enzyme"/>
    <property type="match status" value="1"/>
</dbReference>
<dbReference type="OrthoDB" id="9973183at2759"/>
<dbReference type="SMART" id="SM00212">
    <property type="entry name" value="UBCc"/>
    <property type="match status" value="1"/>
</dbReference>
<dbReference type="SUPFAM" id="SSF54495">
    <property type="entry name" value="UBC-like"/>
    <property type="match status" value="1"/>
</dbReference>
<comment type="caution">
    <text evidence="3">The sequence shown here is derived from an EMBL/GenBank/DDBJ whole genome shotgun (WGS) entry which is preliminary data.</text>
</comment>
<evidence type="ECO:0000259" key="2">
    <source>
        <dbReference type="PROSITE" id="PS50127"/>
    </source>
</evidence>
<dbReference type="PANTHER" id="PTHR24067">
    <property type="entry name" value="UBIQUITIN-CONJUGATING ENZYME E2"/>
    <property type="match status" value="1"/>
</dbReference>
<keyword evidence="4" id="KW-1185">Reference proteome</keyword>
<dbReference type="Pfam" id="PF00179">
    <property type="entry name" value="UQ_con"/>
    <property type="match status" value="1"/>
</dbReference>
<evidence type="ECO:0000313" key="4">
    <source>
        <dbReference type="Proteomes" id="UP000745764"/>
    </source>
</evidence>
<evidence type="ECO:0000313" key="3">
    <source>
        <dbReference type="EMBL" id="CAD0109111.1"/>
    </source>
</evidence>
<dbReference type="InterPro" id="IPR016135">
    <property type="entry name" value="UBQ-conjugating_enzyme/RWD"/>
</dbReference>
<name>A0A9N8PRL9_9PEZI</name>
<keyword evidence="1" id="KW-0833">Ubl conjugation pathway</keyword>
<dbReference type="PROSITE" id="PS50127">
    <property type="entry name" value="UBC_2"/>
    <property type="match status" value="1"/>
</dbReference>
<dbReference type="InterPro" id="IPR000608">
    <property type="entry name" value="UBC"/>
</dbReference>
<dbReference type="FunFam" id="3.10.110.10:FF:000098">
    <property type="entry name" value="Ubiquitin conjugating enzyme (UbcJ)"/>
    <property type="match status" value="1"/>
</dbReference>
<evidence type="ECO:0000256" key="1">
    <source>
        <dbReference type="ARBA" id="ARBA00022786"/>
    </source>
</evidence>
<protein>
    <recommendedName>
        <fullName evidence="2">UBC core domain-containing protein</fullName>
    </recommendedName>
</protein>
<dbReference type="InterPro" id="IPR050113">
    <property type="entry name" value="Ub_conjugating_enzyme"/>
</dbReference>
<dbReference type="AlphaFoldDB" id="A0A9N8PRL9"/>
<dbReference type="EMBL" id="CAINUL010000003">
    <property type="protein sequence ID" value="CAD0109111.1"/>
    <property type="molecule type" value="Genomic_DNA"/>
</dbReference>
<proteinExistence type="predicted"/>
<gene>
    <name evidence="3" type="ORF">AWRI4620_LOCUS3366</name>
</gene>
<dbReference type="CDD" id="cd23812">
    <property type="entry name" value="UBCc_ScPEX4-like"/>
    <property type="match status" value="1"/>
</dbReference>
<dbReference type="Proteomes" id="UP000745764">
    <property type="component" value="Unassembled WGS sequence"/>
</dbReference>